<evidence type="ECO:0000256" key="3">
    <source>
        <dbReference type="ARBA" id="ARBA00012180"/>
    </source>
</evidence>
<feature type="region of interest" description="Disordered" evidence="9">
    <location>
        <begin position="48"/>
        <end position="74"/>
    </location>
</feature>
<comment type="similarity">
    <text evidence="2">Belongs to the RNase H family.</text>
</comment>
<evidence type="ECO:0000256" key="8">
    <source>
        <dbReference type="ARBA" id="ARBA00022842"/>
    </source>
</evidence>
<dbReference type="FunFam" id="3.40.970.10:FF:000001">
    <property type="entry name" value="Ribonuclease H1"/>
    <property type="match status" value="1"/>
</dbReference>
<gene>
    <name evidence="11" type="ORF">FSARC_13330</name>
</gene>
<comment type="cofactor">
    <cofactor evidence="1">
        <name>Mg(2+)</name>
        <dbReference type="ChEBI" id="CHEBI:18420"/>
    </cofactor>
</comment>
<reference evidence="11" key="2">
    <citation type="submission" date="2020-05" db="EMBL/GenBank/DDBJ databases">
        <authorList>
            <person name="Kim H.-S."/>
            <person name="Proctor R.H."/>
            <person name="Brown D.W."/>
        </authorList>
    </citation>
    <scope>NUCLEOTIDE SEQUENCE</scope>
    <source>
        <strain evidence="11">NRRL 20472</strain>
    </source>
</reference>
<evidence type="ECO:0000256" key="9">
    <source>
        <dbReference type="SAM" id="MobiDB-lite"/>
    </source>
</evidence>
<dbReference type="GO" id="GO:0004523">
    <property type="term" value="F:RNA-DNA hybrid ribonuclease activity"/>
    <property type="evidence" value="ECO:0007669"/>
    <property type="project" value="UniProtKB-EC"/>
</dbReference>
<evidence type="ECO:0000256" key="7">
    <source>
        <dbReference type="ARBA" id="ARBA00022801"/>
    </source>
</evidence>
<comment type="caution">
    <text evidence="11">The sequence shown here is derived from an EMBL/GenBank/DDBJ whole genome shotgun (WGS) entry which is preliminary data.</text>
</comment>
<dbReference type="Gene3D" id="3.40.970.10">
    <property type="entry name" value="Ribonuclease H1, N-terminal domain"/>
    <property type="match status" value="1"/>
</dbReference>
<evidence type="ECO:0000313" key="11">
    <source>
        <dbReference type="EMBL" id="KAF4949969.1"/>
    </source>
</evidence>
<dbReference type="AlphaFoldDB" id="A0A8H4WU74"/>
<keyword evidence="5" id="KW-0479">Metal-binding</keyword>
<dbReference type="SUPFAM" id="SSF55658">
    <property type="entry name" value="L9 N-domain-like"/>
    <property type="match status" value="1"/>
</dbReference>
<evidence type="ECO:0000256" key="2">
    <source>
        <dbReference type="ARBA" id="ARBA00005300"/>
    </source>
</evidence>
<organism evidence="11 12">
    <name type="scientific">Fusarium sarcochroum</name>
    <dbReference type="NCBI Taxonomy" id="1208366"/>
    <lineage>
        <taxon>Eukaryota</taxon>
        <taxon>Fungi</taxon>
        <taxon>Dikarya</taxon>
        <taxon>Ascomycota</taxon>
        <taxon>Pezizomycotina</taxon>
        <taxon>Sordariomycetes</taxon>
        <taxon>Hypocreomycetidae</taxon>
        <taxon>Hypocreales</taxon>
        <taxon>Nectriaceae</taxon>
        <taxon>Fusarium</taxon>
        <taxon>Fusarium lateritium species complex</taxon>
    </lineage>
</organism>
<sequence length="133" mass="14815">MPRVYAVRVGRETGLFDDWDDCLDQVHGFRGARFRKFDSVEEAQKYLDKPARRSRLSPTGTGSPEQRAAIRRSAIDERTRHEMDVLAITQRLGSLGVGDVMSITRSQEGFNFSIANGKTVSEGGDSDLVHVSD</sequence>
<reference evidence="11" key="1">
    <citation type="journal article" date="2020" name="BMC Genomics">
        <title>Correction to: Identification and distribution of gene clusters required for synthesis of sphingolipid metabolism inhibitors in diverse species of the filamentous fungus Fusarium.</title>
        <authorList>
            <person name="Kim H.S."/>
            <person name="Lohmar J.M."/>
            <person name="Busman M."/>
            <person name="Brown D.W."/>
            <person name="Naumann T.A."/>
            <person name="Divon H.H."/>
            <person name="Lysoe E."/>
            <person name="Uhlig S."/>
            <person name="Proctor R.H."/>
        </authorList>
    </citation>
    <scope>NUCLEOTIDE SEQUENCE</scope>
    <source>
        <strain evidence="11">NRRL 20472</strain>
    </source>
</reference>
<dbReference type="EC" id="3.1.26.4" evidence="3"/>
<dbReference type="Proteomes" id="UP000622797">
    <property type="component" value="Unassembled WGS sequence"/>
</dbReference>
<dbReference type="Pfam" id="PF01693">
    <property type="entry name" value="Cauli_VI"/>
    <property type="match status" value="1"/>
</dbReference>
<accession>A0A8H4WU74</accession>
<name>A0A8H4WU74_9HYPO</name>
<proteinExistence type="inferred from homology"/>
<dbReference type="EMBL" id="JABEXW010000988">
    <property type="protein sequence ID" value="KAF4949969.1"/>
    <property type="molecule type" value="Genomic_DNA"/>
</dbReference>
<dbReference type="InterPro" id="IPR011320">
    <property type="entry name" value="RNase_H1_N"/>
</dbReference>
<dbReference type="OrthoDB" id="407198at2759"/>
<keyword evidence="8" id="KW-0460">Magnesium</keyword>
<keyword evidence="6" id="KW-0255">Endonuclease</keyword>
<feature type="domain" description="Ribonuclease H1 N-terminal" evidence="10">
    <location>
        <begin position="4"/>
        <end position="46"/>
    </location>
</feature>
<dbReference type="InterPro" id="IPR009027">
    <property type="entry name" value="Ribosomal_bL9/RNase_H1_N"/>
</dbReference>
<keyword evidence="12" id="KW-1185">Reference proteome</keyword>
<dbReference type="GO" id="GO:0046872">
    <property type="term" value="F:metal ion binding"/>
    <property type="evidence" value="ECO:0007669"/>
    <property type="project" value="UniProtKB-KW"/>
</dbReference>
<evidence type="ECO:0000256" key="5">
    <source>
        <dbReference type="ARBA" id="ARBA00022723"/>
    </source>
</evidence>
<evidence type="ECO:0000256" key="6">
    <source>
        <dbReference type="ARBA" id="ARBA00022759"/>
    </source>
</evidence>
<evidence type="ECO:0000256" key="1">
    <source>
        <dbReference type="ARBA" id="ARBA00001946"/>
    </source>
</evidence>
<evidence type="ECO:0000256" key="4">
    <source>
        <dbReference type="ARBA" id="ARBA00022722"/>
    </source>
</evidence>
<keyword evidence="7" id="KW-0378">Hydrolase</keyword>
<dbReference type="InterPro" id="IPR037056">
    <property type="entry name" value="RNase_H1_N_sf"/>
</dbReference>
<keyword evidence="4" id="KW-0540">Nuclease</keyword>
<evidence type="ECO:0000313" key="12">
    <source>
        <dbReference type="Proteomes" id="UP000622797"/>
    </source>
</evidence>
<protein>
    <recommendedName>
        <fullName evidence="3">ribonuclease H</fullName>
        <ecNumber evidence="3">3.1.26.4</ecNumber>
    </recommendedName>
</protein>
<evidence type="ECO:0000259" key="10">
    <source>
        <dbReference type="Pfam" id="PF01693"/>
    </source>
</evidence>